<proteinExistence type="inferred from homology"/>
<evidence type="ECO:0000313" key="4">
    <source>
        <dbReference type="EMBL" id="KZT26903.1"/>
    </source>
</evidence>
<reference evidence="4 5" key="1">
    <citation type="journal article" date="2016" name="Mol. Biol. Evol.">
        <title>Comparative Genomics of Early-Diverging Mushroom-Forming Fungi Provides Insights into the Origins of Lignocellulose Decay Capabilities.</title>
        <authorList>
            <person name="Nagy L.G."/>
            <person name="Riley R."/>
            <person name="Tritt A."/>
            <person name="Adam C."/>
            <person name="Daum C."/>
            <person name="Floudas D."/>
            <person name="Sun H."/>
            <person name="Yadav J.S."/>
            <person name="Pangilinan J."/>
            <person name="Larsson K.H."/>
            <person name="Matsuura K."/>
            <person name="Barry K."/>
            <person name="Labutti K."/>
            <person name="Kuo R."/>
            <person name="Ohm R.A."/>
            <person name="Bhattacharya S.S."/>
            <person name="Shirouzu T."/>
            <person name="Yoshinaga Y."/>
            <person name="Martin F.M."/>
            <person name="Grigoriev I.V."/>
            <person name="Hibbett D.S."/>
        </authorList>
    </citation>
    <scope>NUCLEOTIDE SEQUENCE [LARGE SCALE GENOMIC DNA]</scope>
    <source>
        <strain evidence="4 5">HHB14362 ss-1</strain>
    </source>
</reference>
<dbReference type="InterPro" id="IPR036400">
    <property type="entry name" value="Cyt_B5-like_heme/steroid_sf"/>
</dbReference>
<dbReference type="SUPFAM" id="SSF55856">
    <property type="entry name" value="Cytochrome b5-like heme/steroid binding domain"/>
    <property type="match status" value="1"/>
</dbReference>
<dbReference type="PANTHER" id="PTHR10281:SF76">
    <property type="entry name" value="CALCUTTA CUP-RELATED"/>
    <property type="match status" value="1"/>
</dbReference>
<feature type="region of interest" description="Disordered" evidence="2">
    <location>
        <begin position="261"/>
        <end position="305"/>
    </location>
</feature>
<name>A0A165TMQ5_9AGAM</name>
<keyword evidence="5" id="KW-1185">Reference proteome</keyword>
<gene>
    <name evidence="4" type="ORF">NEOLEDRAFT_1155287</name>
</gene>
<dbReference type="GO" id="GO:0020037">
    <property type="term" value="F:heme binding"/>
    <property type="evidence" value="ECO:0007669"/>
    <property type="project" value="UniProtKB-ARBA"/>
</dbReference>
<evidence type="ECO:0000313" key="5">
    <source>
        <dbReference type="Proteomes" id="UP000076761"/>
    </source>
</evidence>
<dbReference type="PANTHER" id="PTHR10281">
    <property type="entry name" value="MEMBRANE-ASSOCIATED PROGESTERONE RECEPTOR COMPONENT-RELATED"/>
    <property type="match status" value="1"/>
</dbReference>
<accession>A0A165TMQ5</accession>
<sequence>MSWIMNPQGTPARREQPRRPPAAARNEVPTSPWEEFPNNDTYPRVPDPAGLEPDRTVSTKQANRPFLAYKEYRNKMEAEHNAWLKRKKEREEKLARGEKVGPEEPDPTAEEEVGCLGLVKFIVYLIIFLMLAGKFFTDSFLWEYDGKWARLKTYIPTNQRLFSEGLLSQFDGSDTEKPVYLAIDGDVYDVSENRATYGPGGPYHFMAGRDAARAFATGCFKTHQTHDIRGLTDSEMQGLNHWKKFFANHKTYTKIGRVVHPTIDPSSPIPEHCDPKKAQTSNPRKETEESRQAGREEEKLSHQEL</sequence>
<evidence type="ECO:0000256" key="2">
    <source>
        <dbReference type="SAM" id="MobiDB-lite"/>
    </source>
</evidence>
<protein>
    <submittedName>
        <fullName evidence="4">Cytochrome b5</fullName>
    </submittedName>
</protein>
<dbReference type="EMBL" id="KV425564">
    <property type="protein sequence ID" value="KZT26903.1"/>
    <property type="molecule type" value="Genomic_DNA"/>
</dbReference>
<dbReference type="InParanoid" id="A0A165TMQ5"/>
<dbReference type="SMART" id="SM01117">
    <property type="entry name" value="Cyt-b5"/>
    <property type="match status" value="1"/>
</dbReference>
<dbReference type="InterPro" id="IPR050577">
    <property type="entry name" value="MAPR/NEUFC/NENF-like"/>
</dbReference>
<dbReference type="OrthoDB" id="10257697at2759"/>
<dbReference type="Proteomes" id="UP000076761">
    <property type="component" value="Unassembled WGS sequence"/>
</dbReference>
<dbReference type="InterPro" id="IPR001199">
    <property type="entry name" value="Cyt_B5-like_heme/steroid-bd"/>
</dbReference>
<dbReference type="STRING" id="1314782.A0A165TMQ5"/>
<organism evidence="4 5">
    <name type="scientific">Neolentinus lepideus HHB14362 ss-1</name>
    <dbReference type="NCBI Taxonomy" id="1314782"/>
    <lineage>
        <taxon>Eukaryota</taxon>
        <taxon>Fungi</taxon>
        <taxon>Dikarya</taxon>
        <taxon>Basidiomycota</taxon>
        <taxon>Agaricomycotina</taxon>
        <taxon>Agaricomycetes</taxon>
        <taxon>Gloeophyllales</taxon>
        <taxon>Gloeophyllaceae</taxon>
        <taxon>Neolentinus</taxon>
    </lineage>
</organism>
<evidence type="ECO:0000259" key="3">
    <source>
        <dbReference type="SMART" id="SM01117"/>
    </source>
</evidence>
<comment type="similarity">
    <text evidence="1">Belongs to the cytochrome b5 family. MAPR subfamily.</text>
</comment>
<dbReference type="AlphaFoldDB" id="A0A165TMQ5"/>
<feature type="region of interest" description="Disordered" evidence="2">
    <location>
        <begin position="1"/>
        <end position="60"/>
    </location>
</feature>
<dbReference type="Pfam" id="PF00173">
    <property type="entry name" value="Cyt-b5"/>
    <property type="match status" value="1"/>
</dbReference>
<dbReference type="Gene3D" id="3.10.120.10">
    <property type="entry name" value="Cytochrome b5-like heme/steroid binding domain"/>
    <property type="match status" value="1"/>
</dbReference>
<feature type="compositionally biased region" description="Basic and acidic residues" evidence="2">
    <location>
        <begin position="271"/>
        <end position="305"/>
    </location>
</feature>
<dbReference type="FunFam" id="3.10.120.10:FF:000003">
    <property type="entry name" value="membrane-associated progesterone receptor component 1"/>
    <property type="match status" value="1"/>
</dbReference>
<dbReference type="GO" id="GO:0016020">
    <property type="term" value="C:membrane"/>
    <property type="evidence" value="ECO:0007669"/>
    <property type="project" value="TreeGrafter"/>
</dbReference>
<evidence type="ECO:0000256" key="1">
    <source>
        <dbReference type="ARBA" id="ARBA00038357"/>
    </source>
</evidence>
<feature type="domain" description="Cytochrome b5 heme-binding" evidence="3">
    <location>
        <begin position="162"/>
        <end position="259"/>
    </location>
</feature>
<dbReference type="GO" id="GO:0012505">
    <property type="term" value="C:endomembrane system"/>
    <property type="evidence" value="ECO:0007669"/>
    <property type="project" value="TreeGrafter"/>
</dbReference>